<proteinExistence type="predicted"/>
<dbReference type="EMBL" id="BGJZ01000121">
    <property type="protein sequence ID" value="GBH09382.1"/>
    <property type="molecule type" value="Genomic_DNA"/>
</dbReference>
<gene>
    <name evidence="1" type="ORF">KPSA1_02777</name>
    <name evidence="2" type="ORF">KPSA3_02974</name>
</gene>
<evidence type="ECO:0000313" key="3">
    <source>
        <dbReference type="Proteomes" id="UP000247480"/>
    </source>
</evidence>
<comment type="caution">
    <text evidence="1">The sequence shown here is derived from an EMBL/GenBank/DDBJ whole genome shotgun (WGS) entry which is preliminary data.</text>
</comment>
<evidence type="ECO:0000313" key="4">
    <source>
        <dbReference type="Proteomes" id="UP000248291"/>
    </source>
</evidence>
<sequence>MTGPVGKSFCALLSHALERQVAGFGRPGCPDDLRGLSTYQTCNLLTGMFDRTASVLAK</sequence>
<dbReference type="AlphaFoldDB" id="A0A2V0QJH0"/>
<evidence type="ECO:0000313" key="2">
    <source>
        <dbReference type="EMBL" id="GBH17016.1"/>
    </source>
</evidence>
<organism evidence="1 3">
    <name type="scientific">Pseudomonas syringae pv. actinidiae</name>
    <dbReference type="NCBI Taxonomy" id="103796"/>
    <lineage>
        <taxon>Bacteria</taxon>
        <taxon>Pseudomonadati</taxon>
        <taxon>Pseudomonadota</taxon>
        <taxon>Gammaproteobacteria</taxon>
        <taxon>Pseudomonadales</taxon>
        <taxon>Pseudomonadaceae</taxon>
        <taxon>Pseudomonas</taxon>
        <taxon>Pseudomonas syringae</taxon>
    </lineage>
</organism>
<dbReference type="EMBL" id="BGKA01000095">
    <property type="protein sequence ID" value="GBH17016.1"/>
    <property type="molecule type" value="Genomic_DNA"/>
</dbReference>
<reference evidence="2 4" key="2">
    <citation type="submission" date="2018-04" db="EMBL/GenBank/DDBJ databases">
        <title>Draft genome sequence of Pseudomonas syringae pv. actinidiae biovar 3 strains isolated from kiwifruit in Kagawa prefecture.</title>
        <authorList>
            <person name="Tabuchi M."/>
            <person name="Saito M."/>
            <person name="Fujiwara S."/>
            <person name="Sasa N."/>
            <person name="Akimitsu K."/>
            <person name="Gomi K."/>
            <person name="Konishi-Sugita S."/>
            <person name="Hamano K."/>
            <person name="Kataoka I."/>
        </authorList>
    </citation>
    <scope>NUCLEOTIDE SEQUENCE [LARGE SCALE GENOMIC DNA]</scope>
    <source>
        <strain evidence="2 4">MAFF212211</strain>
    </source>
</reference>
<evidence type="ECO:0000313" key="1">
    <source>
        <dbReference type="EMBL" id="GBH09382.1"/>
    </source>
</evidence>
<name>A0A2V0QJH0_PSESF</name>
<dbReference type="Proteomes" id="UP000248291">
    <property type="component" value="Unassembled WGS sequence"/>
</dbReference>
<accession>A0A2V0QJH0</accession>
<protein>
    <submittedName>
        <fullName evidence="1">Ribonucleotide reductase beta subunit</fullName>
    </submittedName>
</protein>
<reference evidence="1 3" key="1">
    <citation type="submission" date="2018-04" db="EMBL/GenBank/DDBJ databases">
        <title>Draft genome sequence of Pseudomonas syringae pv. actinidiae biovar 1 strains isolated from kiwifruit in Kagawa prefecture.</title>
        <authorList>
            <person name="Tabuchi M."/>
            <person name="Saito M."/>
            <person name="Fujiwara S."/>
            <person name="Sasa N."/>
            <person name="Akimitsu K."/>
            <person name="Gomi K."/>
            <person name="Konishi-Sugita S."/>
            <person name="Hamano K."/>
            <person name="Kataoka I."/>
        </authorList>
    </citation>
    <scope>NUCLEOTIDE SEQUENCE [LARGE SCALE GENOMIC DNA]</scope>
    <source>
        <strain evidence="1 3">MAFF212206</strain>
    </source>
</reference>
<dbReference type="Proteomes" id="UP000247480">
    <property type="component" value="Unassembled WGS sequence"/>
</dbReference>